<dbReference type="AlphaFoldDB" id="T0ZNE3"/>
<dbReference type="Gene3D" id="3.40.50.300">
    <property type="entry name" value="P-loop containing nucleotide triphosphate hydrolases"/>
    <property type="match status" value="1"/>
</dbReference>
<accession>T0ZNE3</accession>
<keyword evidence="1" id="KW-0175">Coiled coil</keyword>
<feature type="coiled-coil region" evidence="1">
    <location>
        <begin position="198"/>
        <end position="366"/>
    </location>
</feature>
<reference evidence="3" key="1">
    <citation type="submission" date="2013-08" db="EMBL/GenBank/DDBJ databases">
        <authorList>
            <person name="Mendez C."/>
            <person name="Richter M."/>
            <person name="Ferrer M."/>
            <person name="Sanchez J."/>
        </authorList>
    </citation>
    <scope>NUCLEOTIDE SEQUENCE</scope>
</reference>
<dbReference type="InterPro" id="IPR027417">
    <property type="entry name" value="P-loop_NTPase"/>
</dbReference>
<feature type="coiled-coil region" evidence="1">
    <location>
        <begin position="131"/>
        <end position="172"/>
    </location>
</feature>
<reference evidence="3" key="2">
    <citation type="journal article" date="2014" name="ISME J.">
        <title>Microbial stratification in low pH oxic and suboxic macroscopic growths along an acid mine drainage.</title>
        <authorList>
            <person name="Mendez-Garcia C."/>
            <person name="Mesa V."/>
            <person name="Sprenger R.R."/>
            <person name="Richter M."/>
            <person name="Diez M.S."/>
            <person name="Solano J."/>
            <person name="Bargiela R."/>
            <person name="Golyshina O.V."/>
            <person name="Manteca A."/>
            <person name="Ramos J.L."/>
            <person name="Gallego J.R."/>
            <person name="Llorente I."/>
            <person name="Martins Dos Santos V.A."/>
            <person name="Jensen O.N."/>
            <person name="Pelaez A.I."/>
            <person name="Sanchez J."/>
            <person name="Ferrer M."/>
        </authorList>
    </citation>
    <scope>NUCLEOTIDE SEQUENCE</scope>
</reference>
<dbReference type="Pfam" id="PF02463">
    <property type="entry name" value="SMC_N"/>
    <property type="match status" value="1"/>
</dbReference>
<feature type="non-terminal residue" evidence="3">
    <location>
        <position position="1"/>
    </location>
</feature>
<evidence type="ECO:0000259" key="2">
    <source>
        <dbReference type="Pfam" id="PF02463"/>
    </source>
</evidence>
<dbReference type="EMBL" id="AUZY01008396">
    <property type="protein sequence ID" value="EQD46002.1"/>
    <property type="molecule type" value="Genomic_DNA"/>
</dbReference>
<comment type="caution">
    <text evidence="3">The sequence shown here is derived from an EMBL/GenBank/DDBJ whole genome shotgun (WGS) entry which is preliminary data.</text>
</comment>
<dbReference type="Gene3D" id="1.10.287.1490">
    <property type="match status" value="1"/>
</dbReference>
<gene>
    <name evidence="3" type="ORF">B1B_12781</name>
</gene>
<name>T0ZNE3_9ZZZZ</name>
<organism evidence="3">
    <name type="scientific">mine drainage metagenome</name>
    <dbReference type="NCBI Taxonomy" id="410659"/>
    <lineage>
        <taxon>unclassified sequences</taxon>
        <taxon>metagenomes</taxon>
        <taxon>ecological metagenomes</taxon>
    </lineage>
</organism>
<feature type="domain" description="RecF/RecN/SMC N-terminal" evidence="2">
    <location>
        <begin position="1"/>
        <end position="304"/>
    </location>
</feature>
<feature type="non-terminal residue" evidence="3">
    <location>
        <position position="411"/>
    </location>
</feature>
<proteinExistence type="predicted"/>
<protein>
    <submittedName>
        <fullName evidence="3">Chromosome segregation protein SMC</fullName>
    </submittedName>
</protein>
<sequence>AILFCLGPRSSKALRAERLPELFFNGGASKKPATECEVSLVFDNRDRSFPVESDEVEVSRYVKAAPGDPDGYYSYFYVNHRRSTQTEIDYLLAHARLSGEASNVVQQGDVNRIVAMSPLERRGEVERLAGIAQYDEELSKAAEKTEALEANLNQIQTLLTEVTRHLTELEGQREGAKKFQDLTTRKRRHESQLARVTLARAREEVTSWQKRLDELRAEETTLKADLQKETARQAELTSQASQLEAEAARRGGEEAIRLKGDIDQQSVEVGRAQMALEHLQEEITSLQAEAAALEKELSGRRKALEGLKADLGTHRTALAEVEKKIQTDQKAVEGLHSLADASQGKAAQIRKAVLEAQRNLSQTEERWRQELQRTGTVRSSVETSRHDLAAAAEEVSNRQLEVKDLEFRLKD</sequence>
<dbReference type="InterPro" id="IPR003395">
    <property type="entry name" value="RecF/RecN/SMC_N"/>
</dbReference>
<evidence type="ECO:0000256" key="1">
    <source>
        <dbReference type="SAM" id="Coils"/>
    </source>
</evidence>
<evidence type="ECO:0000313" key="3">
    <source>
        <dbReference type="EMBL" id="EQD46002.1"/>
    </source>
</evidence>
<dbReference type="SUPFAM" id="SSF52540">
    <property type="entry name" value="P-loop containing nucleoside triphosphate hydrolases"/>
    <property type="match status" value="1"/>
</dbReference>
<dbReference type="PANTHER" id="PTHR43977">
    <property type="entry name" value="STRUCTURAL MAINTENANCE OF CHROMOSOMES PROTEIN 3"/>
    <property type="match status" value="1"/>
</dbReference>